<dbReference type="PANTHER" id="PTHR35292:SF13">
    <property type="entry name" value="OS03G0581800 PROTEIN"/>
    <property type="match status" value="1"/>
</dbReference>
<feature type="region of interest" description="Disordered" evidence="1">
    <location>
        <begin position="90"/>
        <end position="125"/>
    </location>
</feature>
<sequence length="125" mass="13686">MAGWTAATVARKAANFSRLATVSKLPSPVPQASSLIQRRGMAGGGDPHGPPKVNFWQDLLSPSKWKDEHFVIVSIIGWALAIYGGSKLFTGDKGWPSMEAARSSQETRRTRTGRRRRLENGKPAR</sequence>
<name>A0AAV2EHW3_9ROSI</name>
<dbReference type="AlphaFoldDB" id="A0AAV2EHW3"/>
<dbReference type="PANTHER" id="PTHR35292">
    <property type="entry name" value="EXPRESSED PROTEIN"/>
    <property type="match status" value="1"/>
</dbReference>
<reference evidence="2 3" key="1">
    <citation type="submission" date="2024-04" db="EMBL/GenBank/DDBJ databases">
        <authorList>
            <person name="Fracassetti M."/>
        </authorList>
    </citation>
    <scope>NUCLEOTIDE SEQUENCE [LARGE SCALE GENOMIC DNA]</scope>
</reference>
<protein>
    <submittedName>
        <fullName evidence="2">Uncharacterized protein</fullName>
    </submittedName>
</protein>
<dbReference type="EMBL" id="OZ034817">
    <property type="protein sequence ID" value="CAL1385404.1"/>
    <property type="molecule type" value="Genomic_DNA"/>
</dbReference>
<organism evidence="2 3">
    <name type="scientific">Linum trigynum</name>
    <dbReference type="NCBI Taxonomy" id="586398"/>
    <lineage>
        <taxon>Eukaryota</taxon>
        <taxon>Viridiplantae</taxon>
        <taxon>Streptophyta</taxon>
        <taxon>Embryophyta</taxon>
        <taxon>Tracheophyta</taxon>
        <taxon>Spermatophyta</taxon>
        <taxon>Magnoliopsida</taxon>
        <taxon>eudicotyledons</taxon>
        <taxon>Gunneridae</taxon>
        <taxon>Pentapetalae</taxon>
        <taxon>rosids</taxon>
        <taxon>fabids</taxon>
        <taxon>Malpighiales</taxon>
        <taxon>Linaceae</taxon>
        <taxon>Linum</taxon>
    </lineage>
</organism>
<evidence type="ECO:0000313" key="3">
    <source>
        <dbReference type="Proteomes" id="UP001497516"/>
    </source>
</evidence>
<proteinExistence type="predicted"/>
<gene>
    <name evidence="2" type="ORF">LTRI10_LOCUS26546</name>
</gene>
<keyword evidence="3" id="KW-1185">Reference proteome</keyword>
<evidence type="ECO:0000256" key="1">
    <source>
        <dbReference type="SAM" id="MobiDB-lite"/>
    </source>
</evidence>
<accession>A0AAV2EHW3</accession>
<dbReference type="Proteomes" id="UP001497516">
    <property type="component" value="Chromosome 4"/>
</dbReference>
<evidence type="ECO:0000313" key="2">
    <source>
        <dbReference type="EMBL" id="CAL1385404.1"/>
    </source>
</evidence>